<organism evidence="2 3">
    <name type="scientific">Heterorhabditis bacteriophora</name>
    <name type="common">Entomopathogenic nematode worm</name>
    <dbReference type="NCBI Taxonomy" id="37862"/>
    <lineage>
        <taxon>Eukaryota</taxon>
        <taxon>Metazoa</taxon>
        <taxon>Ecdysozoa</taxon>
        <taxon>Nematoda</taxon>
        <taxon>Chromadorea</taxon>
        <taxon>Rhabditida</taxon>
        <taxon>Rhabditina</taxon>
        <taxon>Rhabditomorpha</taxon>
        <taxon>Strongyloidea</taxon>
        <taxon>Heterorhabditidae</taxon>
        <taxon>Heterorhabditis</taxon>
    </lineage>
</organism>
<dbReference type="Proteomes" id="UP000095283">
    <property type="component" value="Unplaced"/>
</dbReference>
<evidence type="ECO:0000256" key="1">
    <source>
        <dbReference type="SAM" id="SignalP"/>
    </source>
</evidence>
<sequence length="115" mass="13503">MTMKLICGHILRLIQSVLGVIRRVLCFMRKRSNIGELPYTVNIASRHSSTSQSYQEVPTSMIWDNNWDEKVTIEGKIEEWRKKQVVIKRNLCPQSSTEKRNLFEFNADSKVAFLW</sequence>
<dbReference type="AlphaFoldDB" id="A0A1I7XF11"/>
<feature type="signal peptide" evidence="1">
    <location>
        <begin position="1"/>
        <end position="19"/>
    </location>
</feature>
<name>A0A1I7XF11_HETBA</name>
<dbReference type="WBParaSite" id="Hba_16253">
    <property type="protein sequence ID" value="Hba_16253"/>
    <property type="gene ID" value="Hba_16253"/>
</dbReference>
<reference evidence="3" key="1">
    <citation type="submission" date="2016-11" db="UniProtKB">
        <authorList>
            <consortium name="WormBaseParasite"/>
        </authorList>
    </citation>
    <scope>IDENTIFICATION</scope>
</reference>
<evidence type="ECO:0000313" key="2">
    <source>
        <dbReference type="Proteomes" id="UP000095283"/>
    </source>
</evidence>
<evidence type="ECO:0000313" key="3">
    <source>
        <dbReference type="WBParaSite" id="Hba_16253"/>
    </source>
</evidence>
<accession>A0A1I7XF11</accession>
<keyword evidence="2" id="KW-1185">Reference proteome</keyword>
<protein>
    <submittedName>
        <fullName evidence="3">Ovule protein</fullName>
    </submittedName>
</protein>
<proteinExistence type="predicted"/>
<keyword evidence="1" id="KW-0732">Signal</keyword>
<feature type="chain" id="PRO_5009311169" evidence="1">
    <location>
        <begin position="20"/>
        <end position="115"/>
    </location>
</feature>